<sequence length="389" mass="42561">MAEPVGVTGTAAGLVSLGLQLYGEISKYIDAVKGRKRDLANASRHAETLRMCLTAIDDVVSSNNNSKAAEDAVDSCMLSCKDEVKELEALITRLRGPIPTTPDTFSAKIKEKGRQLSYPFHRESVLMLERRLDSTNGVLRTALHSLELNVSIKTRDTVVRLQSDLAAIEGASQARDARLTGFGTSINTIESSSSRVENLVTGVHEQTTTISLMAAEHSNSLTRTTQVVNRLDVTMEETGRKLDRVEELLMQLSRGSRDTNRQVGQLVACPSDLQDLCDGVFSLPLPDLDSSSGTDTRAIRPRSLISSTRGCLCSKRKRMQQSTKSFGPLFFESEMSETRHHAPNCPWSRVAPPVQQHKKGFGVTIPAVHRILRRAIRASLCMSTGAGEL</sequence>
<protein>
    <recommendedName>
        <fullName evidence="3">Fungal N-terminal domain-containing protein</fullName>
    </recommendedName>
</protein>
<keyword evidence="2" id="KW-1185">Reference proteome</keyword>
<gene>
    <name evidence="1" type="ORF">C8034_v006580</name>
</gene>
<evidence type="ECO:0000313" key="2">
    <source>
        <dbReference type="Proteomes" id="UP000295604"/>
    </source>
</evidence>
<accession>A0A4R8T4U8</accession>
<reference evidence="1 2" key="1">
    <citation type="submission" date="2018-11" db="EMBL/GenBank/DDBJ databases">
        <title>Genome sequence and assembly of Colletotrichum sidae.</title>
        <authorList>
            <person name="Gan P."/>
            <person name="Shirasu K."/>
        </authorList>
    </citation>
    <scope>NUCLEOTIDE SEQUENCE [LARGE SCALE GENOMIC DNA]</scope>
    <source>
        <strain evidence="1 2">CBS 518.97</strain>
    </source>
</reference>
<evidence type="ECO:0008006" key="3">
    <source>
        <dbReference type="Google" id="ProtNLM"/>
    </source>
</evidence>
<comment type="caution">
    <text evidence="1">The sequence shown here is derived from an EMBL/GenBank/DDBJ whole genome shotgun (WGS) entry which is preliminary data.</text>
</comment>
<dbReference type="Proteomes" id="UP000295604">
    <property type="component" value="Unassembled WGS sequence"/>
</dbReference>
<dbReference type="AlphaFoldDB" id="A0A4R8T4U8"/>
<evidence type="ECO:0000313" key="1">
    <source>
        <dbReference type="EMBL" id="TEA12171.1"/>
    </source>
</evidence>
<name>A0A4R8T4U8_9PEZI</name>
<proteinExistence type="predicted"/>
<dbReference type="EMBL" id="QAPF01000275">
    <property type="protein sequence ID" value="TEA12171.1"/>
    <property type="molecule type" value="Genomic_DNA"/>
</dbReference>
<organism evidence="1 2">
    <name type="scientific">Colletotrichum sidae</name>
    <dbReference type="NCBI Taxonomy" id="1347389"/>
    <lineage>
        <taxon>Eukaryota</taxon>
        <taxon>Fungi</taxon>
        <taxon>Dikarya</taxon>
        <taxon>Ascomycota</taxon>
        <taxon>Pezizomycotina</taxon>
        <taxon>Sordariomycetes</taxon>
        <taxon>Hypocreomycetidae</taxon>
        <taxon>Glomerellales</taxon>
        <taxon>Glomerellaceae</taxon>
        <taxon>Colletotrichum</taxon>
        <taxon>Colletotrichum orbiculare species complex</taxon>
    </lineage>
</organism>